<dbReference type="RefSeq" id="WP_146912340.1">
    <property type="nucleotide sequence ID" value="NZ_CP042344.1"/>
</dbReference>
<dbReference type="AlphaFoldDB" id="A0A5B8RT74"/>
<dbReference type="EMBL" id="CP042344">
    <property type="protein sequence ID" value="QEA12746.1"/>
    <property type="molecule type" value="Genomic_DNA"/>
</dbReference>
<feature type="domain" description="DUF883" evidence="1">
    <location>
        <begin position="56"/>
        <end position="83"/>
    </location>
</feature>
<reference evidence="2 3" key="1">
    <citation type="submission" date="2019-07" db="EMBL/GenBank/DDBJ databases">
        <title>Complete genome sequence of Comamonas sp. NLF 7-7 isolated from livestock.</title>
        <authorList>
            <person name="Kim D.H."/>
            <person name="Kim J.G."/>
        </authorList>
    </citation>
    <scope>NUCLEOTIDE SEQUENCE [LARGE SCALE GENOMIC DNA]</scope>
    <source>
        <strain evidence="2 3">NLF 7-7</strain>
    </source>
</reference>
<dbReference type="Pfam" id="PF19029">
    <property type="entry name" value="DUF883_C"/>
    <property type="match status" value="1"/>
</dbReference>
<sequence>MSAADMVAPLREDLQPGIEGLEQSGRRLARHGKALARDAYEQTTETLQQAHERASHWVGARPWQSTAVAAATGAALALLLGRRH</sequence>
<dbReference type="KEGG" id="cof:FOZ74_06745"/>
<evidence type="ECO:0000313" key="2">
    <source>
        <dbReference type="EMBL" id="QEA12746.1"/>
    </source>
</evidence>
<name>A0A5B8RT74_9BURK</name>
<dbReference type="InterPro" id="IPR043605">
    <property type="entry name" value="DUF883_C"/>
</dbReference>
<gene>
    <name evidence="2" type="ORF">FOZ74_06745</name>
</gene>
<protein>
    <submittedName>
        <fullName evidence="2">DUF883 family protein</fullName>
    </submittedName>
</protein>
<proteinExistence type="predicted"/>
<evidence type="ECO:0000259" key="1">
    <source>
        <dbReference type="Pfam" id="PF19029"/>
    </source>
</evidence>
<evidence type="ECO:0000313" key="3">
    <source>
        <dbReference type="Proteomes" id="UP000321199"/>
    </source>
</evidence>
<dbReference type="Proteomes" id="UP000321199">
    <property type="component" value="Chromosome"/>
</dbReference>
<keyword evidence="3" id="KW-1185">Reference proteome</keyword>
<organism evidence="2 3">
    <name type="scientific">Comamonas flocculans</name>
    <dbReference type="NCBI Taxonomy" id="2597701"/>
    <lineage>
        <taxon>Bacteria</taxon>
        <taxon>Pseudomonadati</taxon>
        <taxon>Pseudomonadota</taxon>
        <taxon>Betaproteobacteria</taxon>
        <taxon>Burkholderiales</taxon>
        <taxon>Comamonadaceae</taxon>
        <taxon>Comamonas</taxon>
    </lineage>
</organism>
<accession>A0A5B8RT74</accession>